<proteinExistence type="predicted"/>
<keyword evidence="3" id="KW-1185">Reference proteome</keyword>
<organism evidence="2 3">
    <name type="scientific">Mycolicibacter algericus DSM 45454</name>
    <dbReference type="NCBI Taxonomy" id="723879"/>
    <lineage>
        <taxon>Bacteria</taxon>
        <taxon>Bacillati</taxon>
        <taxon>Actinomycetota</taxon>
        <taxon>Actinomycetes</taxon>
        <taxon>Mycobacteriales</taxon>
        <taxon>Mycobacteriaceae</taxon>
        <taxon>Mycolicibacter</taxon>
    </lineage>
</organism>
<reference evidence="2 3" key="1">
    <citation type="submission" date="2016-12" db="EMBL/GenBank/DDBJ databases">
        <title>The new phylogeny of genus Mycobacterium.</title>
        <authorList>
            <person name="Tortoli E."/>
            <person name="Trovato A."/>
            <person name="Cirillo D.M."/>
        </authorList>
    </citation>
    <scope>NUCLEOTIDE SEQUENCE [LARGE SCALE GENOMIC DNA]</scope>
    <source>
        <strain evidence="2 3">DSM 45454</strain>
    </source>
</reference>
<evidence type="ECO:0000313" key="2">
    <source>
        <dbReference type="EMBL" id="OQZ96946.1"/>
    </source>
</evidence>
<sequence>MILAFAGIGWMLAGTVTPGPAPTPEHGRHRAGRPPLAAVPAPEPDGPLPFVPGPDYRDIDDWWADLPTGQLPALTDVDLADYYDDVALAGIRFAARARAHTSPSAAAADAWPPIFAALATEMGYDPVRGFDGLAAAA</sequence>
<dbReference type="Proteomes" id="UP000192693">
    <property type="component" value="Unassembled WGS sequence"/>
</dbReference>
<feature type="region of interest" description="Disordered" evidence="1">
    <location>
        <begin position="19"/>
        <end position="51"/>
    </location>
</feature>
<evidence type="ECO:0000313" key="3">
    <source>
        <dbReference type="Proteomes" id="UP000192693"/>
    </source>
</evidence>
<accession>A0ABX3RTC8</accession>
<comment type="caution">
    <text evidence="2">The sequence shown here is derived from an EMBL/GenBank/DDBJ whole genome shotgun (WGS) entry which is preliminary data.</text>
</comment>
<name>A0ABX3RTC8_MYCAL</name>
<evidence type="ECO:0000256" key="1">
    <source>
        <dbReference type="SAM" id="MobiDB-lite"/>
    </source>
</evidence>
<feature type="compositionally biased region" description="Pro residues" evidence="1">
    <location>
        <begin position="41"/>
        <end position="51"/>
    </location>
</feature>
<gene>
    <name evidence="2" type="ORF">BST10_10245</name>
</gene>
<dbReference type="EMBL" id="MVHC01000008">
    <property type="protein sequence ID" value="OQZ96946.1"/>
    <property type="molecule type" value="Genomic_DNA"/>
</dbReference>
<protein>
    <submittedName>
        <fullName evidence="2">Uncharacterized protein</fullName>
    </submittedName>
</protein>